<evidence type="ECO:0008006" key="3">
    <source>
        <dbReference type="Google" id="ProtNLM"/>
    </source>
</evidence>
<dbReference type="OrthoDB" id="5295974at2"/>
<name>A0A147H6R9_9BURK</name>
<dbReference type="AlphaFoldDB" id="A0A147H6R9"/>
<evidence type="ECO:0000313" key="1">
    <source>
        <dbReference type="EMBL" id="KTT25641.1"/>
    </source>
</evidence>
<gene>
    <name evidence="1" type="ORF">NS331_04790</name>
</gene>
<reference evidence="1 2" key="1">
    <citation type="journal article" date="2016" name="Front. Microbiol.">
        <title>Genomic Resource of Rice Seed Associated Bacteria.</title>
        <authorList>
            <person name="Midha S."/>
            <person name="Bansal K."/>
            <person name="Sharma S."/>
            <person name="Kumar N."/>
            <person name="Patil P.P."/>
            <person name="Chaudhry V."/>
            <person name="Patil P.B."/>
        </authorList>
    </citation>
    <scope>NUCLEOTIDE SEQUENCE [LARGE SCALE GENOMIC DNA]</scope>
    <source>
        <strain evidence="1 2">NS331</strain>
    </source>
</reference>
<sequence>MSPSADAQSPASSPLHLIVPFAGRRTPACQAALPGLTLPNLAALLARLPEAAADAQDEHSLNPPHERARAAALGLPAAADGTLPWAALAARRAGLPGAADQAWAWVTLCHWQAGMSEVVLTDPAHLAVQPAESQALLAAVRPFFEEDEIHLFATDAPGTWLASGPVFDQLPTASLDRAIGQPLDAWLPMADGARTLRRLQNEMQMLLYNHPVNDARGERRQLLVNSLWFSGTGRAAIVQPPASLPAVDERLRAAALDDHGEAWAAAWAALDAGPIAQCLARSRAGEPVALTLCGDRAARRYQGRRGLLQRWLQRTPGVAAVLESL</sequence>
<protein>
    <recommendedName>
        <fullName evidence="3">Phosphoglycerate mutase</fullName>
    </recommendedName>
</protein>
<proteinExistence type="predicted"/>
<comment type="caution">
    <text evidence="1">The sequence shown here is derived from an EMBL/GenBank/DDBJ whole genome shotgun (WGS) entry which is preliminary data.</text>
</comment>
<dbReference type="Proteomes" id="UP000072741">
    <property type="component" value="Unassembled WGS sequence"/>
</dbReference>
<organism evidence="1 2">
    <name type="scientific">Pseudacidovorax intermedius</name>
    <dbReference type="NCBI Taxonomy" id="433924"/>
    <lineage>
        <taxon>Bacteria</taxon>
        <taxon>Pseudomonadati</taxon>
        <taxon>Pseudomonadota</taxon>
        <taxon>Betaproteobacteria</taxon>
        <taxon>Burkholderiales</taxon>
        <taxon>Comamonadaceae</taxon>
        <taxon>Pseudacidovorax</taxon>
    </lineage>
</organism>
<accession>A0A147H6R9</accession>
<keyword evidence="2" id="KW-1185">Reference proteome</keyword>
<dbReference type="EMBL" id="LDSL01000033">
    <property type="protein sequence ID" value="KTT25641.1"/>
    <property type="molecule type" value="Genomic_DNA"/>
</dbReference>
<evidence type="ECO:0000313" key="2">
    <source>
        <dbReference type="Proteomes" id="UP000072741"/>
    </source>
</evidence>